<accession>A0ABP7XC24</accession>
<reference evidence="2" key="1">
    <citation type="journal article" date="2019" name="Int. J. Syst. Evol. Microbiol.">
        <title>The Global Catalogue of Microorganisms (GCM) 10K type strain sequencing project: providing services to taxonomists for standard genome sequencing and annotation.</title>
        <authorList>
            <consortium name="The Broad Institute Genomics Platform"/>
            <consortium name="The Broad Institute Genome Sequencing Center for Infectious Disease"/>
            <person name="Wu L."/>
            <person name="Ma J."/>
        </authorList>
    </citation>
    <scope>NUCLEOTIDE SEQUENCE [LARGE SCALE GENOMIC DNA]</scope>
    <source>
        <strain evidence="2">JCM 17106</strain>
    </source>
</reference>
<organism evidence="1 2">
    <name type="scientific">Aquimarina addita</name>
    <dbReference type="NCBI Taxonomy" id="870485"/>
    <lineage>
        <taxon>Bacteria</taxon>
        <taxon>Pseudomonadati</taxon>
        <taxon>Bacteroidota</taxon>
        <taxon>Flavobacteriia</taxon>
        <taxon>Flavobacteriales</taxon>
        <taxon>Flavobacteriaceae</taxon>
        <taxon>Aquimarina</taxon>
    </lineage>
</organism>
<dbReference type="EMBL" id="BAABCW010000002">
    <property type="protein sequence ID" value="GAA4110988.1"/>
    <property type="molecule type" value="Genomic_DNA"/>
</dbReference>
<evidence type="ECO:0000313" key="1">
    <source>
        <dbReference type="EMBL" id="GAA4110988.1"/>
    </source>
</evidence>
<dbReference type="Proteomes" id="UP001500459">
    <property type="component" value="Unassembled WGS sequence"/>
</dbReference>
<evidence type="ECO:0000313" key="2">
    <source>
        <dbReference type="Proteomes" id="UP001500459"/>
    </source>
</evidence>
<comment type="caution">
    <text evidence="1">The sequence shown here is derived from an EMBL/GenBank/DDBJ whole genome shotgun (WGS) entry which is preliminary data.</text>
</comment>
<protein>
    <submittedName>
        <fullName evidence="1">Uncharacterized protein</fullName>
    </submittedName>
</protein>
<sequence>MKKSILNLGKALNKAEQKSINGGDFACPPFGCYYADTTNSGPATHCGTCSDYRALPSSCQSRVMVDFECFGR</sequence>
<gene>
    <name evidence="1" type="ORF">GCM10022393_08380</name>
</gene>
<proteinExistence type="predicted"/>
<name>A0ABP7XC24_9FLAO</name>
<keyword evidence="2" id="KW-1185">Reference proteome</keyword>